<evidence type="ECO:0000313" key="1">
    <source>
        <dbReference type="EMBL" id="QPC47681.1"/>
    </source>
</evidence>
<accession>A0A7S8CD68</accession>
<dbReference type="Proteomes" id="UP000593626">
    <property type="component" value="Chromosome"/>
</dbReference>
<reference evidence="1 2" key="1">
    <citation type="submission" date="2019-07" db="EMBL/GenBank/DDBJ databases">
        <title>Genome sequence of 2 isolates from Red Sea Mangroves.</title>
        <authorList>
            <person name="Sefrji F."/>
            <person name="Michoud G."/>
            <person name="Merlino G."/>
            <person name="Daffonchio D."/>
        </authorList>
    </citation>
    <scope>NUCLEOTIDE SEQUENCE [LARGE SCALE GENOMIC DNA]</scope>
    <source>
        <strain evidence="1 2">R1DC41</strain>
    </source>
</reference>
<protein>
    <submittedName>
        <fullName evidence="1">Uncharacterized protein</fullName>
    </submittedName>
</protein>
<gene>
    <name evidence="1" type="ORF">G8O30_12305</name>
</gene>
<dbReference type="AlphaFoldDB" id="A0A7S8CD68"/>
<name>A0A7S8CD68_9BACI</name>
<organism evidence="1 2">
    <name type="scientific">Mangrovibacillus cuniculi</name>
    <dbReference type="NCBI Taxonomy" id="2593652"/>
    <lineage>
        <taxon>Bacteria</taxon>
        <taxon>Bacillati</taxon>
        <taxon>Bacillota</taxon>
        <taxon>Bacilli</taxon>
        <taxon>Bacillales</taxon>
        <taxon>Bacillaceae</taxon>
        <taxon>Mangrovibacillus</taxon>
    </lineage>
</organism>
<dbReference type="RefSeq" id="WP_239672356.1">
    <property type="nucleotide sequence ID" value="NZ_CP049742.1"/>
</dbReference>
<evidence type="ECO:0000313" key="2">
    <source>
        <dbReference type="Proteomes" id="UP000593626"/>
    </source>
</evidence>
<dbReference type="KEGG" id="mcui:G8O30_12305"/>
<sequence>MLRFYIRMDWFSGIKLENCNLFYRLNKGDHLRLLSHEYIGRKRKIEEALIFSYQKETTDKIKLEHGTTNFHFEINKAGKAYQIKMELVVLEKLISGTCHAFGPPIDDLDFHELLSIFGISIGNEYQTYLLSKGKQELGSSKYDSTSPDGQSGAVMVISLTKLVPRALNWITLSPNDHFV</sequence>
<proteinExistence type="predicted"/>
<keyword evidence="2" id="KW-1185">Reference proteome</keyword>
<dbReference type="EMBL" id="CP049742">
    <property type="protein sequence ID" value="QPC47681.1"/>
    <property type="molecule type" value="Genomic_DNA"/>
</dbReference>